<keyword evidence="5" id="KW-0804">Transcription</keyword>
<feature type="region of interest" description="Disordered" evidence="8">
    <location>
        <begin position="114"/>
        <end position="153"/>
    </location>
</feature>
<reference evidence="10" key="3">
    <citation type="submission" date="2020-06" db="EMBL/GenBank/DDBJ databases">
        <title>Helianthus annuus Genome sequencing and assembly Release 2.</title>
        <authorList>
            <person name="Gouzy J."/>
            <person name="Langlade N."/>
            <person name="Munos S."/>
        </authorList>
    </citation>
    <scope>NUCLEOTIDE SEQUENCE</scope>
    <source>
        <tissue evidence="10">Leaves</tissue>
    </source>
</reference>
<dbReference type="OrthoDB" id="1938645at2759"/>
<dbReference type="FunCoup" id="A0A251SQC1">
    <property type="interactions" value="23"/>
</dbReference>
<accession>A0A251SQC1</accession>
<evidence type="ECO:0000256" key="4">
    <source>
        <dbReference type="ARBA" id="ARBA00023125"/>
    </source>
</evidence>
<feature type="domain" description="AP2/ERF" evidence="9">
    <location>
        <begin position="55"/>
        <end position="112"/>
    </location>
</feature>
<reference evidence="11" key="2">
    <citation type="submission" date="2017-02" db="EMBL/GenBank/DDBJ databases">
        <title>Sunflower complete genome.</title>
        <authorList>
            <person name="Langlade N."/>
            <person name="Munos S."/>
        </authorList>
    </citation>
    <scope>NUCLEOTIDE SEQUENCE [LARGE SCALE GENOMIC DNA]</scope>
    <source>
        <tissue evidence="11">Leaves</tissue>
    </source>
</reference>
<dbReference type="Gramene" id="mRNA:HanXRQr2_Chr15g0720761">
    <property type="protein sequence ID" value="CDS:HanXRQr2_Chr15g0720761.1"/>
    <property type="gene ID" value="HanXRQr2_Chr15g0720761"/>
</dbReference>
<dbReference type="Pfam" id="PF00847">
    <property type="entry name" value="AP2"/>
    <property type="match status" value="1"/>
</dbReference>
<reference evidence="10 12" key="1">
    <citation type="journal article" date="2017" name="Nature">
        <title>The sunflower genome provides insights into oil metabolism, flowering and Asterid evolution.</title>
        <authorList>
            <person name="Badouin H."/>
            <person name="Gouzy J."/>
            <person name="Grassa C.J."/>
            <person name="Murat F."/>
            <person name="Staton S.E."/>
            <person name="Cottret L."/>
            <person name="Lelandais-Briere C."/>
            <person name="Owens G.L."/>
            <person name="Carrere S."/>
            <person name="Mayjonade B."/>
            <person name="Legrand L."/>
            <person name="Gill N."/>
            <person name="Kane N.C."/>
            <person name="Bowers J.E."/>
            <person name="Hubner S."/>
            <person name="Bellec A."/>
            <person name="Berard A."/>
            <person name="Berges H."/>
            <person name="Blanchet N."/>
            <person name="Boniface M.C."/>
            <person name="Brunel D."/>
            <person name="Catrice O."/>
            <person name="Chaidir N."/>
            <person name="Claudel C."/>
            <person name="Donnadieu C."/>
            <person name="Faraut T."/>
            <person name="Fievet G."/>
            <person name="Helmstetter N."/>
            <person name="King M."/>
            <person name="Knapp S.J."/>
            <person name="Lai Z."/>
            <person name="Le Paslier M.C."/>
            <person name="Lippi Y."/>
            <person name="Lorenzon L."/>
            <person name="Mandel J.R."/>
            <person name="Marage G."/>
            <person name="Marchand G."/>
            <person name="Marquand E."/>
            <person name="Bret-Mestries E."/>
            <person name="Morien E."/>
            <person name="Nambeesan S."/>
            <person name="Nguyen T."/>
            <person name="Pegot-Espagnet P."/>
            <person name="Pouilly N."/>
            <person name="Raftis F."/>
            <person name="Sallet E."/>
            <person name="Schiex T."/>
            <person name="Thomas J."/>
            <person name="Vandecasteele C."/>
            <person name="Vares D."/>
            <person name="Vear F."/>
            <person name="Vautrin S."/>
            <person name="Crespi M."/>
            <person name="Mangin B."/>
            <person name="Burke J.M."/>
            <person name="Salse J."/>
            <person name="Munos S."/>
            <person name="Vincourt P."/>
            <person name="Rieseberg L.H."/>
            <person name="Langlade N.B."/>
        </authorList>
    </citation>
    <scope>NUCLEOTIDE SEQUENCE [LARGE SCALE GENOMIC DNA]</scope>
    <source>
        <strain evidence="12">cv. SF193</strain>
        <tissue evidence="10">Leaves</tissue>
    </source>
</reference>
<evidence type="ECO:0000256" key="7">
    <source>
        <dbReference type="ARBA" id="ARBA00024343"/>
    </source>
</evidence>
<evidence type="ECO:0000256" key="2">
    <source>
        <dbReference type="ARBA" id="ARBA00022821"/>
    </source>
</evidence>
<evidence type="ECO:0000256" key="6">
    <source>
        <dbReference type="ARBA" id="ARBA00023242"/>
    </source>
</evidence>
<gene>
    <name evidence="11" type="ORF">HannXRQ_Chr13g0396561</name>
    <name evidence="10" type="ORF">HanXRQr2_Chr15g0720761</name>
</gene>
<dbReference type="SUPFAM" id="SSF54171">
    <property type="entry name" value="DNA-binding domain"/>
    <property type="match status" value="1"/>
</dbReference>
<evidence type="ECO:0000256" key="1">
    <source>
        <dbReference type="ARBA" id="ARBA00004123"/>
    </source>
</evidence>
<evidence type="ECO:0000313" key="12">
    <source>
        <dbReference type="Proteomes" id="UP000215914"/>
    </source>
</evidence>
<dbReference type="GO" id="GO:0006952">
    <property type="term" value="P:defense response"/>
    <property type="evidence" value="ECO:0007669"/>
    <property type="project" value="UniProtKB-KW"/>
</dbReference>
<proteinExistence type="inferred from homology"/>
<dbReference type="OMA" id="TSYMNNA"/>
<evidence type="ECO:0000256" key="5">
    <source>
        <dbReference type="ARBA" id="ARBA00023163"/>
    </source>
</evidence>
<keyword evidence="6" id="KW-0539">Nucleus</keyword>
<sequence>MADPANGYLLQPHSNDHHDATSSPPPPTTAITSSGAHSLNKKSKTIGGLDDKKFKFRGVRQRSWGKWVAEIREPRKRTRRWLGTFSNAQDAARAYDRAASVLYGTRAQLNLKQTSTAGSNTASTSSSQSSTSTSARRGTGGGTSSTTLKPLRPILPRPAGFGFGFPNTHPTPAVPSFGNYVPYGLIYPSYSPSIGASNLVQQYPMQIVQQQREYVPYYKSEGPPLCGTPLTSYDPNPNPNPRSNFENKKGLETREQFEDYYNNQASGYEMDDDEINALVSSVGSSLSLVSSSSPSIGFGESGWDPTGVYDPASPTFWSCIDEYLPPSIWDFDDPSFDF</sequence>
<dbReference type="FunFam" id="3.30.730.10:FF:000001">
    <property type="entry name" value="Ethylene-responsive transcription factor 2"/>
    <property type="match status" value="1"/>
</dbReference>
<dbReference type="STRING" id="4232.A0A251SQC1"/>
<dbReference type="GO" id="GO:0003700">
    <property type="term" value="F:DNA-binding transcription factor activity"/>
    <property type="evidence" value="ECO:0000318"/>
    <property type="project" value="GO_Central"/>
</dbReference>
<keyword evidence="3" id="KW-0805">Transcription regulation</keyword>
<dbReference type="Proteomes" id="UP000215914">
    <property type="component" value="Chromosome 13"/>
</dbReference>
<evidence type="ECO:0000313" key="10">
    <source>
        <dbReference type="EMBL" id="KAF5766892.1"/>
    </source>
</evidence>
<dbReference type="InterPro" id="IPR001471">
    <property type="entry name" value="AP2/ERF_dom"/>
</dbReference>
<protein>
    <submittedName>
        <fullName evidence="11">Putative DNA-binding domain-containing protein</fullName>
    </submittedName>
    <submittedName>
        <fullName evidence="10">Transcription factor AP2-EREBP family</fullName>
    </submittedName>
</protein>
<dbReference type="InParanoid" id="A0A251SQC1"/>
<feature type="compositionally biased region" description="Low complexity" evidence="8">
    <location>
        <begin position="114"/>
        <end position="137"/>
    </location>
</feature>
<dbReference type="EMBL" id="CM007902">
    <property type="protein sequence ID" value="OTG00934.1"/>
    <property type="molecule type" value="Genomic_DNA"/>
</dbReference>
<keyword evidence="12" id="KW-1185">Reference proteome</keyword>
<feature type="region of interest" description="Disordered" evidence="8">
    <location>
        <begin position="1"/>
        <end position="47"/>
    </location>
</feature>
<dbReference type="PROSITE" id="PS51032">
    <property type="entry name" value="AP2_ERF"/>
    <property type="match status" value="1"/>
</dbReference>
<dbReference type="SMART" id="SM00380">
    <property type="entry name" value="AP2"/>
    <property type="match status" value="1"/>
</dbReference>
<dbReference type="EMBL" id="MNCJ02000330">
    <property type="protein sequence ID" value="KAF5766892.1"/>
    <property type="molecule type" value="Genomic_DNA"/>
</dbReference>
<evidence type="ECO:0000259" key="9">
    <source>
        <dbReference type="PROSITE" id="PS51032"/>
    </source>
</evidence>
<dbReference type="GO" id="GO:0000976">
    <property type="term" value="F:transcription cis-regulatory region binding"/>
    <property type="evidence" value="ECO:0000318"/>
    <property type="project" value="GO_Central"/>
</dbReference>
<comment type="subcellular location">
    <subcellularLocation>
        <location evidence="1">Nucleus</location>
    </subcellularLocation>
</comment>
<dbReference type="AlphaFoldDB" id="A0A251SQC1"/>
<organism evidence="11 12">
    <name type="scientific">Helianthus annuus</name>
    <name type="common">Common sunflower</name>
    <dbReference type="NCBI Taxonomy" id="4232"/>
    <lineage>
        <taxon>Eukaryota</taxon>
        <taxon>Viridiplantae</taxon>
        <taxon>Streptophyta</taxon>
        <taxon>Embryophyta</taxon>
        <taxon>Tracheophyta</taxon>
        <taxon>Spermatophyta</taxon>
        <taxon>Magnoliopsida</taxon>
        <taxon>eudicotyledons</taxon>
        <taxon>Gunneridae</taxon>
        <taxon>Pentapetalae</taxon>
        <taxon>asterids</taxon>
        <taxon>campanulids</taxon>
        <taxon>Asterales</taxon>
        <taxon>Asteraceae</taxon>
        <taxon>Asteroideae</taxon>
        <taxon>Heliantheae alliance</taxon>
        <taxon>Heliantheae</taxon>
        <taxon>Helianthus</taxon>
    </lineage>
</organism>
<evidence type="ECO:0000256" key="3">
    <source>
        <dbReference type="ARBA" id="ARBA00023015"/>
    </source>
</evidence>
<comment type="similarity">
    <text evidence="7">Belongs to the AP2/ERF transcription factor family. ERF subfamily.</text>
</comment>
<dbReference type="PANTHER" id="PTHR31241:SF24">
    <property type="entry name" value="ETHYLENE-RESPONSIVE TRANSCRIPTION FACTOR ABI4"/>
    <property type="match status" value="1"/>
</dbReference>
<name>A0A251SQC1_HELAN</name>
<dbReference type="PANTHER" id="PTHR31241">
    <property type="entry name" value="DEHYDRATION-RESPONSIVE ELEMENT-BINDING PROTEIN 2C"/>
    <property type="match status" value="1"/>
</dbReference>
<dbReference type="PRINTS" id="PR00367">
    <property type="entry name" value="ETHRSPELEMNT"/>
</dbReference>
<keyword evidence="2" id="KW-0611">Plant defense</keyword>
<keyword evidence="4 11" id="KW-0238">DNA-binding</keyword>
<dbReference type="InterPro" id="IPR016177">
    <property type="entry name" value="DNA-bd_dom_sf"/>
</dbReference>
<dbReference type="GO" id="GO:0005634">
    <property type="term" value="C:nucleus"/>
    <property type="evidence" value="ECO:0000318"/>
    <property type="project" value="GO_Central"/>
</dbReference>
<dbReference type="CDD" id="cd00018">
    <property type="entry name" value="AP2"/>
    <property type="match status" value="1"/>
</dbReference>
<dbReference type="Gene3D" id="3.30.730.10">
    <property type="entry name" value="AP2/ERF domain"/>
    <property type="match status" value="1"/>
</dbReference>
<evidence type="ECO:0000313" key="11">
    <source>
        <dbReference type="EMBL" id="OTG00934.1"/>
    </source>
</evidence>
<evidence type="ECO:0000256" key="8">
    <source>
        <dbReference type="SAM" id="MobiDB-lite"/>
    </source>
</evidence>
<dbReference type="GO" id="GO:0045893">
    <property type="term" value="P:positive regulation of DNA-templated transcription"/>
    <property type="evidence" value="ECO:0000318"/>
    <property type="project" value="GO_Central"/>
</dbReference>
<dbReference type="GO" id="GO:0006950">
    <property type="term" value="P:response to stress"/>
    <property type="evidence" value="ECO:0000318"/>
    <property type="project" value="GO_Central"/>
</dbReference>
<dbReference type="InterPro" id="IPR036955">
    <property type="entry name" value="AP2/ERF_dom_sf"/>
</dbReference>